<organism evidence="4 5">
    <name type="scientific">Flavonifractor hominis</name>
    <dbReference type="NCBI Taxonomy" id="3133178"/>
    <lineage>
        <taxon>Bacteria</taxon>
        <taxon>Bacillati</taxon>
        <taxon>Bacillota</taxon>
        <taxon>Clostridia</taxon>
        <taxon>Eubacteriales</taxon>
        <taxon>Oscillospiraceae</taxon>
        <taxon>Flavonifractor</taxon>
    </lineage>
</organism>
<dbReference type="RefSeq" id="WP_349140118.1">
    <property type="nucleotide sequence ID" value="NZ_JBBMFT010000004.1"/>
</dbReference>
<keyword evidence="3" id="KW-0732">Signal</keyword>
<dbReference type="SUPFAM" id="SSF63817">
    <property type="entry name" value="Sortase"/>
    <property type="match status" value="1"/>
</dbReference>
<dbReference type="Proteomes" id="UP001440599">
    <property type="component" value="Unassembled WGS sequence"/>
</dbReference>
<feature type="compositionally biased region" description="Low complexity" evidence="2">
    <location>
        <begin position="41"/>
        <end position="56"/>
    </location>
</feature>
<accession>A0ABV1EPE9</accession>
<evidence type="ECO:0000256" key="1">
    <source>
        <dbReference type="ARBA" id="ARBA00022801"/>
    </source>
</evidence>
<sequence>MNKRIPLIAALLLCLACLALGAALALLWSGRQSLPQAPQMAASTPVSTTAQPSAAPTPTPESETEEVPDGDPAMDDNGLPKDRVYITEARKSYVDGTLRLKIPKLDVDVPVLNGTDADTLLRGVGLYEYAQLPSEGGANVSIAGHRNGLRGGQITDNMPFYYINTLTEGDYLYLVDDQTIYQYLWECTQVIEPDDWTPIFNQGYGCVTLTTCTPIGVADHRLVVRGELVATYPLSEEYPYPSDTSKE</sequence>
<dbReference type="Pfam" id="PF04203">
    <property type="entry name" value="Sortase"/>
    <property type="match status" value="1"/>
</dbReference>
<evidence type="ECO:0000313" key="4">
    <source>
        <dbReference type="EMBL" id="MEQ2456469.1"/>
    </source>
</evidence>
<keyword evidence="1" id="KW-0378">Hydrolase</keyword>
<name>A0ABV1EPE9_9FIRM</name>
<feature type="chain" id="PRO_5046828590" evidence="3">
    <location>
        <begin position="22"/>
        <end position="247"/>
    </location>
</feature>
<comment type="caution">
    <text evidence="4">The sequence shown here is derived from an EMBL/GenBank/DDBJ whole genome shotgun (WGS) entry which is preliminary data.</text>
</comment>
<dbReference type="InterPro" id="IPR005754">
    <property type="entry name" value="Sortase"/>
</dbReference>
<dbReference type="CDD" id="cd05830">
    <property type="entry name" value="Sortase_E"/>
    <property type="match status" value="1"/>
</dbReference>
<dbReference type="InterPro" id="IPR023365">
    <property type="entry name" value="Sortase_dom-sf"/>
</dbReference>
<evidence type="ECO:0000256" key="3">
    <source>
        <dbReference type="SAM" id="SignalP"/>
    </source>
</evidence>
<dbReference type="NCBIfam" id="TIGR01076">
    <property type="entry name" value="sortase_fam"/>
    <property type="match status" value="1"/>
</dbReference>
<feature type="signal peptide" evidence="3">
    <location>
        <begin position="1"/>
        <end position="21"/>
    </location>
</feature>
<gene>
    <name evidence="4" type="ORF">WMO45_08045</name>
</gene>
<feature type="region of interest" description="Disordered" evidence="2">
    <location>
        <begin position="39"/>
        <end position="81"/>
    </location>
</feature>
<proteinExistence type="predicted"/>
<reference evidence="4 5" key="1">
    <citation type="submission" date="2024-03" db="EMBL/GenBank/DDBJ databases">
        <title>Human intestinal bacterial collection.</title>
        <authorList>
            <person name="Pauvert C."/>
            <person name="Hitch T.C.A."/>
            <person name="Clavel T."/>
        </authorList>
    </citation>
    <scope>NUCLEOTIDE SEQUENCE [LARGE SCALE GENOMIC DNA]</scope>
    <source>
        <strain evidence="4 5">CLA-AP-H34</strain>
    </source>
</reference>
<dbReference type="InterPro" id="IPR042003">
    <property type="entry name" value="Sortase_E"/>
</dbReference>
<protein>
    <submittedName>
        <fullName evidence="4">Class E sortase</fullName>
    </submittedName>
</protein>
<dbReference type="EMBL" id="JBBMFT010000004">
    <property type="protein sequence ID" value="MEQ2456469.1"/>
    <property type="molecule type" value="Genomic_DNA"/>
</dbReference>
<keyword evidence="5" id="KW-1185">Reference proteome</keyword>
<evidence type="ECO:0000313" key="5">
    <source>
        <dbReference type="Proteomes" id="UP001440599"/>
    </source>
</evidence>
<evidence type="ECO:0000256" key="2">
    <source>
        <dbReference type="SAM" id="MobiDB-lite"/>
    </source>
</evidence>
<dbReference type="Gene3D" id="2.40.260.10">
    <property type="entry name" value="Sortase"/>
    <property type="match status" value="1"/>
</dbReference>
<feature type="compositionally biased region" description="Acidic residues" evidence="2">
    <location>
        <begin position="62"/>
        <end position="74"/>
    </location>
</feature>